<dbReference type="EMBL" id="GBXM01008492">
    <property type="protein sequence ID" value="JAI00086.1"/>
    <property type="molecule type" value="Transcribed_RNA"/>
</dbReference>
<reference evidence="1" key="2">
    <citation type="journal article" date="2015" name="Fish Shellfish Immunol.">
        <title>Early steps in the European eel (Anguilla anguilla)-Vibrio vulnificus interaction in the gills: Role of the RtxA13 toxin.</title>
        <authorList>
            <person name="Callol A."/>
            <person name="Pajuelo D."/>
            <person name="Ebbesson L."/>
            <person name="Teles M."/>
            <person name="MacKenzie S."/>
            <person name="Amaro C."/>
        </authorList>
    </citation>
    <scope>NUCLEOTIDE SEQUENCE</scope>
</reference>
<evidence type="ECO:0000313" key="1">
    <source>
        <dbReference type="EMBL" id="JAI00086.1"/>
    </source>
</evidence>
<accession>A0A0E9XE19</accession>
<name>A0A0E9XE19_ANGAN</name>
<protein>
    <submittedName>
        <fullName evidence="1">Uncharacterized protein</fullName>
    </submittedName>
</protein>
<reference evidence="1" key="1">
    <citation type="submission" date="2014-11" db="EMBL/GenBank/DDBJ databases">
        <authorList>
            <person name="Amaro Gonzalez C."/>
        </authorList>
    </citation>
    <scope>NUCLEOTIDE SEQUENCE</scope>
</reference>
<sequence length="76" mass="8485">MSIEMTVLEAQMSVQNGYRENCLMVESCVLKDKNEKNISISVPQLKGFTYTGLRALGALKILLEARGLQMHNLAEL</sequence>
<proteinExistence type="predicted"/>
<dbReference type="AlphaFoldDB" id="A0A0E9XE19"/>
<organism evidence="1">
    <name type="scientific">Anguilla anguilla</name>
    <name type="common">European freshwater eel</name>
    <name type="synonym">Muraena anguilla</name>
    <dbReference type="NCBI Taxonomy" id="7936"/>
    <lineage>
        <taxon>Eukaryota</taxon>
        <taxon>Metazoa</taxon>
        <taxon>Chordata</taxon>
        <taxon>Craniata</taxon>
        <taxon>Vertebrata</taxon>
        <taxon>Euteleostomi</taxon>
        <taxon>Actinopterygii</taxon>
        <taxon>Neopterygii</taxon>
        <taxon>Teleostei</taxon>
        <taxon>Anguilliformes</taxon>
        <taxon>Anguillidae</taxon>
        <taxon>Anguilla</taxon>
    </lineage>
</organism>